<dbReference type="EMBL" id="DXIQ01000010">
    <property type="protein sequence ID" value="HIV37719.1"/>
    <property type="molecule type" value="Genomic_DNA"/>
</dbReference>
<dbReference type="AlphaFoldDB" id="A0A9D1PBW6"/>
<dbReference type="Gene3D" id="2.40.30.170">
    <property type="match status" value="1"/>
</dbReference>
<feature type="transmembrane region" description="Helical" evidence="5">
    <location>
        <begin position="12"/>
        <end position="33"/>
    </location>
</feature>
<accession>A0A9D1PBW6</accession>
<evidence type="ECO:0000256" key="2">
    <source>
        <dbReference type="ARBA" id="ARBA00009477"/>
    </source>
</evidence>
<comment type="caution">
    <text evidence="7">The sequence shown here is derived from an EMBL/GenBank/DDBJ whole genome shotgun (WGS) entry which is preliminary data.</text>
</comment>
<reference evidence="7" key="2">
    <citation type="submission" date="2021-04" db="EMBL/GenBank/DDBJ databases">
        <authorList>
            <person name="Gilroy R."/>
        </authorList>
    </citation>
    <scope>NUCLEOTIDE SEQUENCE</scope>
    <source>
        <strain evidence="7">CHK195-9823</strain>
    </source>
</reference>
<evidence type="ECO:0000256" key="5">
    <source>
        <dbReference type="SAM" id="Phobius"/>
    </source>
</evidence>
<feature type="coiled-coil region" evidence="4">
    <location>
        <begin position="285"/>
        <end position="345"/>
    </location>
</feature>
<dbReference type="GO" id="GO:0022857">
    <property type="term" value="F:transmembrane transporter activity"/>
    <property type="evidence" value="ECO:0007669"/>
    <property type="project" value="InterPro"/>
</dbReference>
<feature type="domain" description="YknX-like C-terminal permuted SH3-like" evidence="6">
    <location>
        <begin position="471"/>
        <end position="522"/>
    </location>
</feature>
<dbReference type="Gene3D" id="2.40.50.100">
    <property type="match status" value="1"/>
</dbReference>
<dbReference type="GO" id="GO:0016020">
    <property type="term" value="C:membrane"/>
    <property type="evidence" value="ECO:0007669"/>
    <property type="project" value="InterPro"/>
</dbReference>
<dbReference type="PANTHER" id="PTHR32347:SF14">
    <property type="entry name" value="EFFLUX SYSTEM COMPONENT YKNX-RELATED"/>
    <property type="match status" value="1"/>
</dbReference>
<evidence type="ECO:0000256" key="4">
    <source>
        <dbReference type="SAM" id="Coils"/>
    </source>
</evidence>
<dbReference type="Proteomes" id="UP000886814">
    <property type="component" value="Unassembled WGS sequence"/>
</dbReference>
<evidence type="ECO:0000256" key="1">
    <source>
        <dbReference type="ARBA" id="ARBA00004196"/>
    </source>
</evidence>
<dbReference type="Pfam" id="PF25989">
    <property type="entry name" value="YknX_C"/>
    <property type="match status" value="1"/>
</dbReference>
<name>A0A9D1PBW6_9FIRM</name>
<evidence type="ECO:0000259" key="6">
    <source>
        <dbReference type="Pfam" id="PF25989"/>
    </source>
</evidence>
<keyword evidence="3 4" id="KW-0175">Coiled coil</keyword>
<dbReference type="InterPro" id="IPR058637">
    <property type="entry name" value="YknX-like_C"/>
</dbReference>
<dbReference type="GO" id="GO:0030313">
    <property type="term" value="C:cell envelope"/>
    <property type="evidence" value="ECO:0007669"/>
    <property type="project" value="UniProtKB-SubCell"/>
</dbReference>
<gene>
    <name evidence="7" type="ORF">H9747_01760</name>
</gene>
<evidence type="ECO:0000313" key="8">
    <source>
        <dbReference type="Proteomes" id="UP000886814"/>
    </source>
</evidence>
<dbReference type="SUPFAM" id="SSF111369">
    <property type="entry name" value="HlyD-like secretion proteins"/>
    <property type="match status" value="1"/>
</dbReference>
<keyword evidence="5" id="KW-0472">Membrane</keyword>
<comment type="subcellular location">
    <subcellularLocation>
        <location evidence="1">Cell envelope</location>
    </subcellularLocation>
</comment>
<dbReference type="InterPro" id="IPR050465">
    <property type="entry name" value="UPF0194_transport"/>
</dbReference>
<evidence type="ECO:0000313" key="7">
    <source>
        <dbReference type="EMBL" id="HIV37719.1"/>
    </source>
</evidence>
<dbReference type="Gene3D" id="2.40.420.20">
    <property type="match status" value="1"/>
</dbReference>
<keyword evidence="5" id="KW-0812">Transmembrane</keyword>
<dbReference type="InterPro" id="IPR006143">
    <property type="entry name" value="RND_pump_MFP"/>
</dbReference>
<organism evidence="7 8">
    <name type="scientific">Candidatus Blautia stercorigallinarum</name>
    <dbReference type="NCBI Taxonomy" id="2838501"/>
    <lineage>
        <taxon>Bacteria</taxon>
        <taxon>Bacillati</taxon>
        <taxon>Bacillota</taxon>
        <taxon>Clostridia</taxon>
        <taxon>Lachnospirales</taxon>
        <taxon>Lachnospiraceae</taxon>
        <taxon>Blautia</taxon>
    </lineage>
</organism>
<dbReference type="PANTHER" id="PTHR32347">
    <property type="entry name" value="EFFLUX SYSTEM COMPONENT YKNX-RELATED"/>
    <property type="match status" value="1"/>
</dbReference>
<comment type="similarity">
    <text evidence="2">Belongs to the membrane fusion protein (MFP) (TC 8.A.1) family.</text>
</comment>
<keyword evidence="5" id="KW-1133">Transmembrane helix</keyword>
<reference evidence="7" key="1">
    <citation type="journal article" date="2021" name="PeerJ">
        <title>Extensive microbial diversity within the chicken gut microbiome revealed by metagenomics and culture.</title>
        <authorList>
            <person name="Gilroy R."/>
            <person name="Ravi A."/>
            <person name="Getino M."/>
            <person name="Pursley I."/>
            <person name="Horton D.L."/>
            <person name="Alikhan N.F."/>
            <person name="Baker D."/>
            <person name="Gharbi K."/>
            <person name="Hall N."/>
            <person name="Watson M."/>
            <person name="Adriaenssens E.M."/>
            <person name="Foster-Nyarko E."/>
            <person name="Jarju S."/>
            <person name="Secka A."/>
            <person name="Antonio M."/>
            <person name="Oren A."/>
            <person name="Chaudhuri R.R."/>
            <person name="La Ragione R."/>
            <person name="Hildebrand F."/>
            <person name="Pallen M.J."/>
        </authorList>
    </citation>
    <scope>NUCLEOTIDE SEQUENCE</scope>
    <source>
        <strain evidence="7">CHK195-9823</strain>
    </source>
</reference>
<evidence type="ECO:0000256" key="3">
    <source>
        <dbReference type="ARBA" id="ARBA00023054"/>
    </source>
</evidence>
<sequence length="540" mass="57845">MKKGILKSKNGIMLITLGVIVILVIIIAIIGGMNQGGESVPTIETIAVTKGNVTQEVEASGNVESEQKKTFYSPVNGEIQTMSVETGDTVEAGQLIIGFNLETLESENQKAELNVRSGQLELADAQQQAADAAAKQADAQARVPELEAQIAEKQDQISSLQQQITDAQSQAVADAQAAAQQIAADAQQAYQSALDTYNNTTLPKYQEDLSNAENAMYDCQAAFNEAAQLYEKEEITVAEYSQREKEFQQARQVYQDLKDNPPAEPKQEDYIVSGTGTDTAVAPDTSDLQFQLESASQELAQLQSELASQEAVAEADTTGPTAAAQEQMQISNNLAELEAKNLQELIEEGRKGLQAEFKGVISDAQVTQGATVTQGMQLFTLQSTEQVCVEANISKYDFDKVKEGQKASITLGDSEYQGTVEKISKIAIPNEQGTPLIGVIIHIDNPDDNIFIGVDAQASIQAAQAKDVPLLPVEAVNIGKDGSFCYVVEDGKIAEKSIETGVTSDSYVEITKGLKAGDQVIRDIGSHEVGDSVVAVEAAE</sequence>
<feature type="coiled-coil region" evidence="4">
    <location>
        <begin position="101"/>
        <end position="170"/>
    </location>
</feature>
<dbReference type="NCBIfam" id="TIGR01730">
    <property type="entry name" value="RND_mfp"/>
    <property type="match status" value="1"/>
</dbReference>
<proteinExistence type="inferred from homology"/>
<protein>
    <submittedName>
        <fullName evidence="7">Efflux RND transporter periplasmic adaptor subunit</fullName>
    </submittedName>
</protein>